<dbReference type="Gene3D" id="1.20.120.450">
    <property type="entry name" value="dinb family like domain"/>
    <property type="match status" value="1"/>
</dbReference>
<sequence length="166" mass="20369">MKDIIEQLANNREVFVGLLKNINQQRQLWRPSPEKWCLLEIVCHLYDEERDDFRFRTQWCLERPDETPPPFDPIVWVVERDYSEQDYNEMLLKFNAERDRSIDWLRGLKDAPWENGFTHPKLGRMTARTYLVNWLAHDYLHIRQILRYRFELLKQQGEDLRYAGNW</sequence>
<organism evidence="2 3">
    <name type="scientific">Sungkyunkwania multivorans</name>
    <dbReference type="NCBI Taxonomy" id="1173618"/>
    <lineage>
        <taxon>Bacteria</taxon>
        <taxon>Pseudomonadati</taxon>
        <taxon>Bacteroidota</taxon>
        <taxon>Flavobacteriia</taxon>
        <taxon>Flavobacteriales</taxon>
        <taxon>Flavobacteriaceae</taxon>
        <taxon>Sungkyunkwania</taxon>
    </lineage>
</organism>
<feature type="domain" description="DinB-like" evidence="1">
    <location>
        <begin position="7"/>
        <end position="145"/>
    </location>
</feature>
<accession>A0ABW3D2U3</accession>
<dbReference type="RefSeq" id="WP_386411241.1">
    <property type="nucleotide sequence ID" value="NZ_JBHTJH010000025.1"/>
</dbReference>
<proteinExistence type="predicted"/>
<comment type="caution">
    <text evidence="2">The sequence shown here is derived from an EMBL/GenBank/DDBJ whole genome shotgun (WGS) entry which is preliminary data.</text>
</comment>
<evidence type="ECO:0000313" key="3">
    <source>
        <dbReference type="Proteomes" id="UP001596978"/>
    </source>
</evidence>
<dbReference type="InterPro" id="IPR024775">
    <property type="entry name" value="DinB-like"/>
</dbReference>
<keyword evidence="3" id="KW-1185">Reference proteome</keyword>
<dbReference type="InterPro" id="IPR034660">
    <property type="entry name" value="DinB/YfiT-like"/>
</dbReference>
<evidence type="ECO:0000259" key="1">
    <source>
        <dbReference type="Pfam" id="PF12867"/>
    </source>
</evidence>
<dbReference type="EMBL" id="JBHTJH010000025">
    <property type="protein sequence ID" value="MFD0864146.1"/>
    <property type="molecule type" value="Genomic_DNA"/>
</dbReference>
<evidence type="ECO:0000313" key="2">
    <source>
        <dbReference type="EMBL" id="MFD0864146.1"/>
    </source>
</evidence>
<gene>
    <name evidence="2" type="ORF">ACFQ1M_18165</name>
</gene>
<reference evidence="3" key="1">
    <citation type="journal article" date="2019" name="Int. J. Syst. Evol. Microbiol.">
        <title>The Global Catalogue of Microorganisms (GCM) 10K type strain sequencing project: providing services to taxonomists for standard genome sequencing and annotation.</title>
        <authorList>
            <consortium name="The Broad Institute Genomics Platform"/>
            <consortium name="The Broad Institute Genome Sequencing Center for Infectious Disease"/>
            <person name="Wu L."/>
            <person name="Ma J."/>
        </authorList>
    </citation>
    <scope>NUCLEOTIDE SEQUENCE [LARGE SCALE GENOMIC DNA]</scope>
    <source>
        <strain evidence="3">CCUG 62952</strain>
    </source>
</reference>
<protein>
    <submittedName>
        <fullName evidence="2">DinB family protein</fullName>
    </submittedName>
</protein>
<name>A0ABW3D2U3_9FLAO</name>
<dbReference type="Pfam" id="PF12867">
    <property type="entry name" value="DinB_2"/>
    <property type="match status" value="1"/>
</dbReference>
<dbReference type="Proteomes" id="UP001596978">
    <property type="component" value="Unassembled WGS sequence"/>
</dbReference>
<dbReference type="SUPFAM" id="SSF109854">
    <property type="entry name" value="DinB/YfiT-like putative metalloenzymes"/>
    <property type="match status" value="1"/>
</dbReference>